<dbReference type="PANTHER" id="PTHR47964">
    <property type="entry name" value="ATP-DEPENDENT DNA HELICASE HOMOLOG RECG, CHLOROPLASTIC"/>
    <property type="match status" value="1"/>
</dbReference>
<dbReference type="EMBL" id="VAUV01000019">
    <property type="protein sequence ID" value="TLD68802.1"/>
    <property type="molecule type" value="Genomic_DNA"/>
</dbReference>
<dbReference type="Gene3D" id="2.40.10.170">
    <property type="match status" value="1"/>
</dbReference>
<dbReference type="SMART" id="SM00982">
    <property type="entry name" value="TRCF"/>
    <property type="match status" value="1"/>
</dbReference>
<comment type="similarity">
    <text evidence="9">In the C-terminal section; belongs to the helicase family. RecG subfamily.</text>
</comment>
<organism evidence="12 13">
    <name type="scientific">Phragmitibacter flavus</name>
    <dbReference type="NCBI Taxonomy" id="2576071"/>
    <lineage>
        <taxon>Bacteria</taxon>
        <taxon>Pseudomonadati</taxon>
        <taxon>Verrucomicrobiota</taxon>
        <taxon>Verrucomicrobiia</taxon>
        <taxon>Verrucomicrobiales</taxon>
        <taxon>Verrucomicrobiaceae</taxon>
        <taxon>Phragmitibacter</taxon>
    </lineage>
</organism>
<dbReference type="Pfam" id="PF00270">
    <property type="entry name" value="DEAD"/>
    <property type="match status" value="1"/>
</dbReference>
<dbReference type="PROSITE" id="PS51194">
    <property type="entry name" value="HELICASE_CTER"/>
    <property type="match status" value="1"/>
</dbReference>
<dbReference type="InterPro" id="IPR027417">
    <property type="entry name" value="P-loop_NTPase"/>
</dbReference>
<dbReference type="Gene3D" id="3.30.2060.10">
    <property type="entry name" value="Penicillin-binding protein 1b domain"/>
    <property type="match status" value="1"/>
</dbReference>
<dbReference type="GO" id="GO:0003678">
    <property type="term" value="F:DNA helicase activity"/>
    <property type="evidence" value="ECO:0007669"/>
    <property type="project" value="TreeGrafter"/>
</dbReference>
<keyword evidence="3 9" id="KW-0227">DNA damage</keyword>
<dbReference type="InterPro" id="IPR047112">
    <property type="entry name" value="RecG/Mfd"/>
</dbReference>
<keyword evidence="1 9" id="KW-0963">Cytoplasm</keyword>
<name>A0A5R8K8Z5_9BACT</name>
<evidence type="ECO:0000256" key="2">
    <source>
        <dbReference type="ARBA" id="ARBA00022741"/>
    </source>
</evidence>
<dbReference type="InterPro" id="IPR004576">
    <property type="entry name" value="Mfd"/>
</dbReference>
<evidence type="ECO:0000256" key="3">
    <source>
        <dbReference type="ARBA" id="ARBA00022763"/>
    </source>
</evidence>
<dbReference type="InterPro" id="IPR037235">
    <property type="entry name" value="TRCF-like_C_D7"/>
</dbReference>
<keyword evidence="13" id="KW-1185">Reference proteome</keyword>
<dbReference type="Gene3D" id="3.40.50.11180">
    <property type="match status" value="1"/>
</dbReference>
<dbReference type="SMART" id="SM00490">
    <property type="entry name" value="HELICc"/>
    <property type="match status" value="1"/>
</dbReference>
<sequence length="1089" mass="122299">MIDPVQQVLLAKPFATWAKKAAKSAHPFIAPIAHEGWAFATALALRVRPGPGTRTWIICPDARTQEQIHAELSIWGIQALFLPRLPHDPSDKETLTDPDLIAERLTVFTKLSTPGNDSSAQVIVISADSLTENVPTLTDLSSHQTLLTTGESLDTEALLTQLNSAGYERVPVVAERGQFARRGDIIDIFPWQAEEPLRLEIFGDDIESIRTFDIHTQTSIRRHQSHSLLLTVPETTTVPLSDLLHSNDHQIHLEDLSQFPLPHSAFRISISSTPQGTSAKEDHTLAIYESPLGTFNAGDFVLQQNRRDSFIQQITDWHRDGWQISIYFHNEAERERFEELIGTPWLNQQNVHRPLALLHRGFTVPGAKLAILAGAEIFGRHQHHRRLKGSKLDEALVLRQARDHLRELKPGDLVVHTDYGIGKYDGIEIRPGPPPEEVIIIRYADQAKLFVPPTQAHLISRYVGVGSHAPKLNKLGDARWNKTRAQAERSVEEFAARMLSIAAERQTLKGYAHTPDTKWQVEFEQSFVYRETPDQIRAVEEIKRDMELEKPMDRLLCGDVGFGKTEVAIRAAFKAVMSGKQVAVLVPTTVLAQQHWQTFRERMSDYPVRVEMLSRLTPPKKVRETIAALKAGNVDIVIGTHRVISKDVQFKNLGLAIVDEEQRFGVKHKEKFKELFRLIDVLTLSATPIPRTLYLALLGARDMSTLDTPPPNRTPVNTTICGYDERIIREAIDHEIDRGGQVFFLHNRVASIENMQSKLQKLCPKARILHGHGQMEAEVLEGVMQKFINAEADVLVCTTIIESGVDIPNANTIIIDRADRFGLADLYQLRGRVGRGGERAHAYLMIPRDLMTGGDARKRVNAIKQYTALGSGFKIAMRDLEIRGAGNLLGTEQSGHIAAVGFDLYCQMLKATTAKLQGRRVPQPMEVSLHIDFLCLSEAQWLQDNHAAPTKRATAATAHRPPDRQKLVKNTDHRIPAFLPASYIEDTRQRIIAYRMLGETMTRKELDTLERDWRDQFGPPPPAVEHLLLCAALRLAAASANLSAVEIQETKLMLTRNGRYVLLNGKFPRLTAHSPPLLLREALQLLRTI</sequence>
<dbReference type="SMART" id="SM00487">
    <property type="entry name" value="DEXDc"/>
    <property type="match status" value="1"/>
</dbReference>
<dbReference type="InterPro" id="IPR014001">
    <property type="entry name" value="Helicase_ATP-bd"/>
</dbReference>
<keyword evidence="5" id="KW-0347">Helicase</keyword>
<dbReference type="InterPro" id="IPR011545">
    <property type="entry name" value="DEAD/DEAH_box_helicase_dom"/>
</dbReference>
<evidence type="ECO:0000256" key="1">
    <source>
        <dbReference type="ARBA" id="ARBA00022490"/>
    </source>
</evidence>
<keyword evidence="7 9" id="KW-0238">DNA-binding</keyword>
<comment type="similarity">
    <text evidence="9">In the N-terminal section; belongs to the UvrB family.</text>
</comment>
<dbReference type="SMART" id="SM01058">
    <property type="entry name" value="CarD_TRCF"/>
    <property type="match status" value="1"/>
</dbReference>
<dbReference type="AlphaFoldDB" id="A0A5R8K8Z5"/>
<evidence type="ECO:0000259" key="10">
    <source>
        <dbReference type="PROSITE" id="PS51192"/>
    </source>
</evidence>
<dbReference type="GO" id="GO:0006355">
    <property type="term" value="P:regulation of DNA-templated transcription"/>
    <property type="evidence" value="ECO:0007669"/>
    <property type="project" value="UniProtKB-UniRule"/>
</dbReference>
<comment type="caution">
    <text evidence="12">The sequence shown here is derived from an EMBL/GenBank/DDBJ whole genome shotgun (WGS) entry which is preliminary data.</text>
</comment>
<evidence type="ECO:0000259" key="11">
    <source>
        <dbReference type="PROSITE" id="PS51194"/>
    </source>
</evidence>
<dbReference type="Pfam" id="PF17757">
    <property type="entry name" value="UvrB_inter"/>
    <property type="match status" value="1"/>
</dbReference>
<dbReference type="GO" id="GO:0003684">
    <property type="term" value="F:damaged DNA binding"/>
    <property type="evidence" value="ECO:0007669"/>
    <property type="project" value="InterPro"/>
</dbReference>
<evidence type="ECO:0000256" key="6">
    <source>
        <dbReference type="ARBA" id="ARBA00022840"/>
    </source>
</evidence>
<keyword evidence="8 9" id="KW-0234">DNA repair</keyword>
<evidence type="ECO:0000256" key="8">
    <source>
        <dbReference type="ARBA" id="ARBA00023204"/>
    </source>
</evidence>
<reference evidence="12 13" key="1">
    <citation type="submission" date="2019-05" db="EMBL/GenBank/DDBJ databases">
        <title>Verrucobacter flavum gen. nov., sp. nov. a new member of the family Verrucomicrobiaceae.</title>
        <authorList>
            <person name="Szuroczki S."/>
            <person name="Abbaszade G."/>
            <person name="Szabo A."/>
            <person name="Felfoldi T."/>
            <person name="Schumann P."/>
            <person name="Boka K."/>
            <person name="Keki Z."/>
            <person name="Toumi M."/>
            <person name="Toth E."/>
        </authorList>
    </citation>
    <scope>NUCLEOTIDE SEQUENCE [LARGE SCALE GENOMIC DNA]</scope>
    <source>
        <strain evidence="12 13">MG-N-17</strain>
    </source>
</reference>
<dbReference type="GO" id="GO:0000716">
    <property type="term" value="P:transcription-coupled nucleotide-excision repair, DNA damage recognition"/>
    <property type="evidence" value="ECO:0007669"/>
    <property type="project" value="UniProtKB-UniRule"/>
</dbReference>
<evidence type="ECO:0000256" key="9">
    <source>
        <dbReference type="HAMAP-Rule" id="MF_00969"/>
    </source>
</evidence>
<dbReference type="RefSeq" id="WP_138088263.1">
    <property type="nucleotide sequence ID" value="NZ_VAUV01000019.1"/>
</dbReference>
<keyword evidence="2 9" id="KW-0547">Nucleotide-binding</keyword>
<dbReference type="GO" id="GO:0005524">
    <property type="term" value="F:ATP binding"/>
    <property type="evidence" value="ECO:0007669"/>
    <property type="project" value="UniProtKB-UniRule"/>
</dbReference>
<feature type="domain" description="Helicase C-terminal" evidence="11">
    <location>
        <begin position="731"/>
        <end position="881"/>
    </location>
</feature>
<dbReference type="Pfam" id="PF03461">
    <property type="entry name" value="TRCF"/>
    <property type="match status" value="1"/>
</dbReference>
<dbReference type="OrthoDB" id="9804325at2"/>
<dbReference type="InterPro" id="IPR036101">
    <property type="entry name" value="CarD-like/TRCF_RID_sf"/>
</dbReference>
<protein>
    <recommendedName>
        <fullName evidence="9">Transcription-repair-coupling factor</fullName>
        <shortName evidence="9">TRCF</shortName>
        <ecNumber evidence="9">3.6.4.-</ecNumber>
    </recommendedName>
</protein>
<comment type="function">
    <text evidence="9">Couples transcription and DNA repair by recognizing RNA polymerase (RNAP) stalled at DNA lesions. Mediates ATP-dependent release of RNAP and its truncated transcript from the DNA, and recruitment of nucleotide excision repair machinery to the damaged site.</text>
</comment>
<gene>
    <name evidence="9 12" type="primary">mfd</name>
    <name evidence="12" type="ORF">FEM03_20940</name>
</gene>
<evidence type="ECO:0000313" key="13">
    <source>
        <dbReference type="Proteomes" id="UP000306196"/>
    </source>
</evidence>
<accession>A0A5R8K8Z5</accession>
<evidence type="ECO:0000256" key="7">
    <source>
        <dbReference type="ARBA" id="ARBA00023125"/>
    </source>
</evidence>
<evidence type="ECO:0000313" key="12">
    <source>
        <dbReference type="EMBL" id="TLD68802.1"/>
    </source>
</evidence>
<dbReference type="GO" id="GO:0016787">
    <property type="term" value="F:hydrolase activity"/>
    <property type="evidence" value="ECO:0007669"/>
    <property type="project" value="UniProtKB-KW"/>
</dbReference>
<proteinExistence type="inferred from homology"/>
<dbReference type="HAMAP" id="MF_00969">
    <property type="entry name" value="TRCF"/>
    <property type="match status" value="1"/>
</dbReference>
<dbReference type="SUPFAM" id="SSF52540">
    <property type="entry name" value="P-loop containing nucleoside triphosphate hydrolases"/>
    <property type="match status" value="4"/>
</dbReference>
<feature type="domain" description="Helicase ATP-binding" evidence="10">
    <location>
        <begin position="545"/>
        <end position="706"/>
    </location>
</feature>
<evidence type="ECO:0000256" key="5">
    <source>
        <dbReference type="ARBA" id="ARBA00022806"/>
    </source>
</evidence>
<dbReference type="InterPro" id="IPR041471">
    <property type="entry name" value="UvrB_inter"/>
</dbReference>
<dbReference type="InterPro" id="IPR001650">
    <property type="entry name" value="Helicase_C-like"/>
</dbReference>
<dbReference type="GO" id="GO:0005737">
    <property type="term" value="C:cytoplasm"/>
    <property type="evidence" value="ECO:0007669"/>
    <property type="project" value="UniProtKB-SubCell"/>
</dbReference>
<dbReference type="CDD" id="cd17991">
    <property type="entry name" value="DEXHc_TRCF"/>
    <property type="match status" value="1"/>
</dbReference>
<dbReference type="NCBIfam" id="TIGR00580">
    <property type="entry name" value="mfd"/>
    <property type="match status" value="1"/>
</dbReference>
<dbReference type="InterPro" id="IPR005118">
    <property type="entry name" value="TRCF_C"/>
</dbReference>
<dbReference type="SUPFAM" id="SSF141259">
    <property type="entry name" value="CarD-like"/>
    <property type="match status" value="1"/>
</dbReference>
<dbReference type="Proteomes" id="UP000306196">
    <property type="component" value="Unassembled WGS sequence"/>
</dbReference>
<dbReference type="PROSITE" id="PS51192">
    <property type="entry name" value="HELICASE_ATP_BIND_1"/>
    <property type="match status" value="1"/>
</dbReference>
<evidence type="ECO:0000256" key="4">
    <source>
        <dbReference type="ARBA" id="ARBA00022801"/>
    </source>
</evidence>
<dbReference type="Pfam" id="PF00271">
    <property type="entry name" value="Helicase_C"/>
    <property type="match status" value="1"/>
</dbReference>
<keyword evidence="4 9" id="KW-0378">Hydrolase</keyword>
<dbReference type="Gene3D" id="3.40.50.300">
    <property type="entry name" value="P-loop containing nucleotide triphosphate hydrolases"/>
    <property type="match status" value="2"/>
</dbReference>
<dbReference type="EC" id="3.6.4.-" evidence="9"/>
<keyword evidence="6 9" id="KW-0067">ATP-binding</keyword>
<dbReference type="InterPro" id="IPR003711">
    <property type="entry name" value="CarD-like/TRCF_RID"/>
</dbReference>
<dbReference type="Pfam" id="PF02559">
    <property type="entry name" value="CarD_TRCF_RID"/>
    <property type="match status" value="1"/>
</dbReference>
<comment type="subcellular location">
    <subcellularLocation>
        <location evidence="9">Cytoplasm</location>
    </subcellularLocation>
</comment>
<dbReference type="PANTHER" id="PTHR47964:SF1">
    <property type="entry name" value="ATP-DEPENDENT DNA HELICASE HOMOLOG RECG, CHLOROPLASTIC"/>
    <property type="match status" value="1"/>
</dbReference>
<dbReference type="SUPFAM" id="SSF143517">
    <property type="entry name" value="TRCF domain-like"/>
    <property type="match status" value="1"/>
</dbReference>
<dbReference type="Gene3D" id="3.90.1150.50">
    <property type="entry name" value="Transcription-repair-coupling factor, D7 domain"/>
    <property type="match status" value="1"/>
</dbReference>